<protein>
    <submittedName>
        <fullName evidence="2">ABC1 domain-containing protein</fullName>
    </submittedName>
</protein>
<sequence>MLRSTITKLGSIVALSGGAGTIYALHQNDYELSNVGLIRFSRAGVAAASIIADYKYSLYNLAKDSTEYQDAIKAAHTRSAAKILRLCEKNGGVFIKVGQHIAAMEYLIPIEYTSKLCSLHSHAPVTQFEEVKKMVETNLKAPLEEVFSEFDVIPVGSASLAQVHRAVIRESGECVAVKVQHPKVKLRSVIDMGTMEFFCRVTATFLPQFKLMWLVEETKLNLPNELDFLHEAKNADVTRRMFSHLSYLIIPQIKWKYSTTEVLTMQFCEGAHINDLEYMKKEKIDAHDICSKIGRLFSEMIFEKGYIHADIHIGNFLVKKVNGDVKLILLDHGLYLTLKDDFRVLYSRLWLALLKPDKEEVKAISKEMGVGDLYNLFACIVTSRSWDSVQHGIHKRKLGEKEIEQIAEYAGNLIPQISEVLSIMPREMLLILKTNDLIRSIEHRLGVAGRADSFIEMARFCVKSVYCEKLRKSTSYLQNFTLILTLYWRLFKIFLYTKILLITHVTGLA</sequence>
<proteinExistence type="predicted"/>
<evidence type="ECO:0000313" key="1">
    <source>
        <dbReference type="Proteomes" id="UP000095286"/>
    </source>
</evidence>
<reference evidence="2" key="1">
    <citation type="submission" date="2016-11" db="UniProtKB">
        <authorList>
            <consortium name="WormBaseParasite"/>
        </authorList>
    </citation>
    <scope>IDENTIFICATION</scope>
    <source>
        <strain evidence="2">KR3021</strain>
    </source>
</reference>
<dbReference type="WBParaSite" id="RSKR_0000506900.1">
    <property type="protein sequence ID" value="RSKR_0000506900.1"/>
    <property type="gene ID" value="RSKR_0000506900"/>
</dbReference>
<accession>A0AC35TVF2</accession>
<organism evidence="1 2">
    <name type="scientific">Rhabditophanes sp. KR3021</name>
    <dbReference type="NCBI Taxonomy" id="114890"/>
    <lineage>
        <taxon>Eukaryota</taxon>
        <taxon>Metazoa</taxon>
        <taxon>Ecdysozoa</taxon>
        <taxon>Nematoda</taxon>
        <taxon>Chromadorea</taxon>
        <taxon>Rhabditida</taxon>
        <taxon>Tylenchina</taxon>
        <taxon>Panagrolaimomorpha</taxon>
        <taxon>Strongyloidoidea</taxon>
        <taxon>Alloionematidae</taxon>
        <taxon>Rhabditophanes</taxon>
    </lineage>
</organism>
<name>A0AC35TVF2_9BILA</name>
<dbReference type="Proteomes" id="UP000095286">
    <property type="component" value="Unplaced"/>
</dbReference>
<evidence type="ECO:0000313" key="2">
    <source>
        <dbReference type="WBParaSite" id="RSKR_0000506900.1"/>
    </source>
</evidence>